<keyword evidence="5" id="KW-0812">Transmembrane</keyword>
<keyword evidence="4" id="KW-0175">Coiled coil</keyword>
<evidence type="ECO:0000313" key="8">
    <source>
        <dbReference type="EMBL" id="RJF85194.1"/>
    </source>
</evidence>
<feature type="domain" description="HAMP" evidence="7">
    <location>
        <begin position="232"/>
        <end position="285"/>
    </location>
</feature>
<dbReference type="EMBL" id="QYUL01000001">
    <property type="protein sequence ID" value="RJF85194.1"/>
    <property type="molecule type" value="Genomic_DNA"/>
</dbReference>
<dbReference type="PANTHER" id="PTHR32089">
    <property type="entry name" value="METHYL-ACCEPTING CHEMOTAXIS PROTEIN MCPB"/>
    <property type="match status" value="1"/>
</dbReference>
<keyword evidence="5" id="KW-1133">Transmembrane helix</keyword>
<accession>A0A418W5F8</accession>
<gene>
    <name evidence="8" type="ORF">D3877_06265</name>
</gene>
<feature type="transmembrane region" description="Helical" evidence="5">
    <location>
        <begin position="35"/>
        <end position="54"/>
    </location>
</feature>
<dbReference type="Gene3D" id="6.10.340.10">
    <property type="match status" value="1"/>
</dbReference>
<dbReference type="Pfam" id="PF00672">
    <property type="entry name" value="HAMP"/>
    <property type="match status" value="1"/>
</dbReference>
<dbReference type="GO" id="GO:0016020">
    <property type="term" value="C:membrane"/>
    <property type="evidence" value="ECO:0007669"/>
    <property type="project" value="InterPro"/>
</dbReference>
<comment type="similarity">
    <text evidence="2">Belongs to the methyl-accepting chemotaxis (MCP) protein family.</text>
</comment>
<feature type="transmembrane region" description="Helical" evidence="5">
    <location>
        <begin position="210"/>
        <end position="231"/>
    </location>
</feature>
<evidence type="ECO:0000256" key="1">
    <source>
        <dbReference type="ARBA" id="ARBA00023224"/>
    </source>
</evidence>
<dbReference type="GO" id="GO:0007165">
    <property type="term" value="P:signal transduction"/>
    <property type="evidence" value="ECO:0007669"/>
    <property type="project" value="UniProtKB-KW"/>
</dbReference>
<dbReference type="RefSeq" id="WP_119829836.1">
    <property type="nucleotide sequence ID" value="NZ_QYUL01000001.1"/>
</dbReference>
<evidence type="ECO:0000256" key="4">
    <source>
        <dbReference type="SAM" id="Coils"/>
    </source>
</evidence>
<dbReference type="Proteomes" id="UP000283458">
    <property type="component" value="Unassembled WGS sequence"/>
</dbReference>
<dbReference type="Gene3D" id="1.10.287.950">
    <property type="entry name" value="Methyl-accepting chemotaxis protein"/>
    <property type="match status" value="1"/>
</dbReference>
<organism evidence="8 9">
    <name type="scientific">Azospirillum cavernae</name>
    <dbReference type="NCBI Taxonomy" id="2320860"/>
    <lineage>
        <taxon>Bacteria</taxon>
        <taxon>Pseudomonadati</taxon>
        <taxon>Pseudomonadota</taxon>
        <taxon>Alphaproteobacteria</taxon>
        <taxon>Rhodospirillales</taxon>
        <taxon>Azospirillaceae</taxon>
        <taxon>Azospirillum</taxon>
    </lineage>
</organism>
<evidence type="ECO:0000256" key="3">
    <source>
        <dbReference type="PROSITE-ProRule" id="PRU00284"/>
    </source>
</evidence>
<dbReference type="AlphaFoldDB" id="A0A418W5F8"/>
<evidence type="ECO:0000256" key="2">
    <source>
        <dbReference type="ARBA" id="ARBA00029447"/>
    </source>
</evidence>
<proteinExistence type="inferred from homology"/>
<evidence type="ECO:0000256" key="5">
    <source>
        <dbReference type="SAM" id="Phobius"/>
    </source>
</evidence>
<comment type="caution">
    <text evidence="8">The sequence shown here is derived from an EMBL/GenBank/DDBJ whole genome shotgun (WGS) entry which is preliminary data.</text>
</comment>
<name>A0A418W5F8_9PROT</name>
<dbReference type="SMART" id="SM00283">
    <property type="entry name" value="MA"/>
    <property type="match status" value="1"/>
</dbReference>
<keyword evidence="9" id="KW-1185">Reference proteome</keyword>
<dbReference type="Pfam" id="PF00015">
    <property type="entry name" value="MCPsignal"/>
    <property type="match status" value="1"/>
</dbReference>
<dbReference type="InterPro" id="IPR003660">
    <property type="entry name" value="HAMP_dom"/>
</dbReference>
<dbReference type="SMART" id="SM00304">
    <property type="entry name" value="HAMP"/>
    <property type="match status" value="1"/>
</dbReference>
<reference evidence="8 9" key="1">
    <citation type="submission" date="2018-09" db="EMBL/GenBank/DDBJ databases">
        <authorList>
            <person name="Zhu H."/>
        </authorList>
    </citation>
    <scope>NUCLEOTIDE SEQUENCE [LARGE SCALE GENOMIC DNA]</scope>
    <source>
        <strain evidence="8 9">K2W22B-5</strain>
    </source>
</reference>
<dbReference type="PANTHER" id="PTHR32089:SF112">
    <property type="entry name" value="LYSOZYME-LIKE PROTEIN-RELATED"/>
    <property type="match status" value="1"/>
</dbReference>
<feature type="coiled-coil region" evidence="4">
    <location>
        <begin position="276"/>
        <end position="322"/>
    </location>
</feature>
<evidence type="ECO:0000313" key="9">
    <source>
        <dbReference type="Proteomes" id="UP000283458"/>
    </source>
</evidence>
<dbReference type="OrthoDB" id="7980437at2"/>
<keyword evidence="1 3" id="KW-0807">Transducer</keyword>
<sequence length="583" mass="61067">MRALLSGGRRLAGAAAVAARRLVAPWNHLPIVVKIVVPLVVMMGVSLAMSWYGIAQTGLIKDDYQRVVDLSERGKAAYVASGAVRSISGLVREMVVEEDPENLDFLARDLDALKATFASSADSLKRILPQRDQDIESGVSQFTNLMAIVEEVRREVAAGNRSAAADILSSGRLDLTVAISQFEGLSADVHKAIDAADQAAQARYDDTVRVTVASGAAGALLTLGVALLLALHSVSRPLERTVRAMTRLADGELGIPIHGVERRDEIGATARAVMVFQRAMRDAERLRDEQERLQAQAETDKRRTLERLADSLKAEVAEVVQSVGAAASRMRQTADELAAVAGNANRCSTSAAGSAGQAAKSVDVVAEVAEQLSASIRDIGERVVASERIAEHAVAGARRCEAAMDELLTAAERVGEVVRLIDAIAGRTNLLALNATIEAARAGEAGRGFAIVAQEVKALARQTSDAILGVERQIDGIRAAAAKAAEAIHGVGGVITRMSEISGAISAAVTEQSQATQDIAHSASRAANGADDVRVIIDEVMQGASDTGAIADRVLAAADGLVGESTRLGVAVDSFAVKVRSAH</sequence>
<evidence type="ECO:0000259" key="7">
    <source>
        <dbReference type="PROSITE" id="PS50885"/>
    </source>
</evidence>
<dbReference type="PROSITE" id="PS50111">
    <property type="entry name" value="CHEMOTAXIS_TRANSDUC_2"/>
    <property type="match status" value="1"/>
</dbReference>
<protein>
    <submittedName>
        <fullName evidence="8">HAMP domain-containing protein</fullName>
    </submittedName>
</protein>
<keyword evidence="5" id="KW-0472">Membrane</keyword>
<dbReference type="SUPFAM" id="SSF58104">
    <property type="entry name" value="Methyl-accepting chemotaxis protein (MCP) signaling domain"/>
    <property type="match status" value="1"/>
</dbReference>
<feature type="domain" description="Methyl-accepting transducer" evidence="6">
    <location>
        <begin position="326"/>
        <end position="562"/>
    </location>
</feature>
<dbReference type="CDD" id="cd06225">
    <property type="entry name" value="HAMP"/>
    <property type="match status" value="1"/>
</dbReference>
<dbReference type="InterPro" id="IPR004089">
    <property type="entry name" value="MCPsignal_dom"/>
</dbReference>
<dbReference type="PROSITE" id="PS50885">
    <property type="entry name" value="HAMP"/>
    <property type="match status" value="1"/>
</dbReference>
<evidence type="ECO:0000259" key="6">
    <source>
        <dbReference type="PROSITE" id="PS50111"/>
    </source>
</evidence>